<name>A0A059D018_EUCGR</name>
<proteinExistence type="predicted"/>
<dbReference type="InParanoid" id="A0A059D018"/>
<gene>
    <name evidence="2" type="ORF">EUGRSUZ_B00693</name>
</gene>
<feature type="region of interest" description="Disordered" evidence="1">
    <location>
        <begin position="94"/>
        <end position="122"/>
    </location>
</feature>
<dbReference type="OrthoDB" id="755532at2759"/>
<feature type="compositionally biased region" description="Acidic residues" evidence="1">
    <location>
        <begin position="113"/>
        <end position="122"/>
    </location>
</feature>
<reference evidence="2" key="1">
    <citation type="submission" date="2013-07" db="EMBL/GenBank/DDBJ databases">
        <title>The genome of Eucalyptus grandis.</title>
        <authorList>
            <person name="Schmutz J."/>
            <person name="Hayes R."/>
            <person name="Myburg A."/>
            <person name="Tuskan G."/>
            <person name="Grattapaglia D."/>
            <person name="Rokhsar D.S."/>
        </authorList>
    </citation>
    <scope>NUCLEOTIDE SEQUENCE</scope>
    <source>
        <tissue evidence="2">Leaf extractions</tissue>
    </source>
</reference>
<feature type="region of interest" description="Disordered" evidence="1">
    <location>
        <begin position="161"/>
        <end position="180"/>
    </location>
</feature>
<feature type="compositionally biased region" description="Polar residues" evidence="1">
    <location>
        <begin position="60"/>
        <end position="71"/>
    </location>
</feature>
<dbReference type="AlphaFoldDB" id="A0A059D018"/>
<dbReference type="KEGG" id="egr:104421416"/>
<feature type="compositionally biased region" description="Gly residues" evidence="1">
    <location>
        <begin position="100"/>
        <end position="112"/>
    </location>
</feature>
<dbReference type="PANTHER" id="PTHR33237:SF46">
    <property type="entry name" value="OS01G0606100 PROTEIN"/>
    <property type="match status" value="1"/>
</dbReference>
<dbReference type="Gramene" id="KCW83819">
    <property type="protein sequence ID" value="KCW83819"/>
    <property type="gene ID" value="EUGRSUZ_B00693"/>
</dbReference>
<accession>A0A059D018</accession>
<evidence type="ECO:0000256" key="1">
    <source>
        <dbReference type="SAM" id="MobiDB-lite"/>
    </source>
</evidence>
<sequence length="195" mass="20528">MVQAQGEQSETDSVASHHRRLGLGLVVSVSALVTLCAKKAGQVSKKLTHRGHDRCKFSPRSPSLEASTAAGTASPLRRPKKLLSNISNKAIAFVHRGKKGPGGGGGGGGGGGEESEAESEEFGFGDGGVWQRNILMGDKCQPLDFSGVIYYDENGKKLNQVPVRSPRASPMPGYLARARPAERPVSKFDFGGLGK</sequence>
<feature type="region of interest" description="Disordered" evidence="1">
    <location>
        <begin position="47"/>
        <end position="79"/>
    </location>
</feature>
<dbReference type="eggNOG" id="ENOG502S3R7">
    <property type="taxonomic scope" value="Eukaryota"/>
</dbReference>
<evidence type="ECO:0000313" key="2">
    <source>
        <dbReference type="EMBL" id="KCW83819.1"/>
    </source>
</evidence>
<dbReference type="FunCoup" id="A0A059D018">
    <property type="interactions" value="534"/>
</dbReference>
<organism evidence="2">
    <name type="scientific">Eucalyptus grandis</name>
    <name type="common">Flooded gum</name>
    <dbReference type="NCBI Taxonomy" id="71139"/>
    <lineage>
        <taxon>Eukaryota</taxon>
        <taxon>Viridiplantae</taxon>
        <taxon>Streptophyta</taxon>
        <taxon>Embryophyta</taxon>
        <taxon>Tracheophyta</taxon>
        <taxon>Spermatophyta</taxon>
        <taxon>Magnoliopsida</taxon>
        <taxon>eudicotyledons</taxon>
        <taxon>Gunneridae</taxon>
        <taxon>Pentapetalae</taxon>
        <taxon>rosids</taxon>
        <taxon>malvids</taxon>
        <taxon>Myrtales</taxon>
        <taxon>Myrtaceae</taxon>
        <taxon>Myrtoideae</taxon>
        <taxon>Eucalypteae</taxon>
        <taxon>Eucalyptus</taxon>
    </lineage>
</organism>
<dbReference type="STRING" id="71139.A0A059D018"/>
<dbReference type="PANTHER" id="PTHR33237">
    <property type="entry name" value="F2P16.13 PROTEIN-RELATED"/>
    <property type="match status" value="1"/>
</dbReference>
<dbReference type="EMBL" id="KK198754">
    <property type="protein sequence ID" value="KCW83819.1"/>
    <property type="molecule type" value="Genomic_DNA"/>
</dbReference>
<dbReference type="OMA" id="GRKNTCY"/>
<protein>
    <submittedName>
        <fullName evidence="2">Uncharacterized protein</fullName>
    </submittedName>
</protein>